<evidence type="ECO:0000256" key="9">
    <source>
        <dbReference type="ARBA" id="ARBA00023136"/>
    </source>
</evidence>
<keyword evidence="15" id="KW-1185">Reference proteome</keyword>
<evidence type="ECO:0000256" key="3">
    <source>
        <dbReference type="ARBA" id="ARBA00022448"/>
    </source>
</evidence>
<keyword evidence="7" id="KW-0915">Sodium</keyword>
<comment type="similarity">
    <text evidence="2 12">Belongs to the amiloride-sensitive sodium channel (TC 1.A.6) family.</text>
</comment>
<dbReference type="EMBL" id="JADBJN010000003">
    <property type="protein sequence ID" value="KAG5669705.1"/>
    <property type="molecule type" value="Genomic_DNA"/>
</dbReference>
<keyword evidence="8 12" id="KW-0406">Ion transport</keyword>
<evidence type="ECO:0000256" key="8">
    <source>
        <dbReference type="ARBA" id="ARBA00023065"/>
    </source>
</evidence>
<evidence type="ECO:0000313" key="15">
    <source>
        <dbReference type="Proteomes" id="UP001107558"/>
    </source>
</evidence>
<keyword evidence="4 12" id="KW-0894">Sodium channel</keyword>
<dbReference type="Proteomes" id="UP001107558">
    <property type="component" value="Chromosome 3"/>
</dbReference>
<dbReference type="GO" id="GO:0016020">
    <property type="term" value="C:membrane"/>
    <property type="evidence" value="ECO:0007669"/>
    <property type="project" value="UniProtKB-SubCell"/>
</dbReference>
<dbReference type="OrthoDB" id="6021021at2759"/>
<keyword evidence="9 13" id="KW-0472">Membrane</keyword>
<evidence type="ECO:0000313" key="14">
    <source>
        <dbReference type="EMBL" id="KAG5669705.1"/>
    </source>
</evidence>
<dbReference type="AlphaFoldDB" id="A0A9J6BIH7"/>
<name>A0A9J6BIH7_POLVA</name>
<keyword evidence="10 12" id="KW-0739">Sodium transport</keyword>
<organism evidence="14 15">
    <name type="scientific">Polypedilum vanderplanki</name>
    <name type="common">Sleeping chironomid midge</name>
    <dbReference type="NCBI Taxonomy" id="319348"/>
    <lineage>
        <taxon>Eukaryota</taxon>
        <taxon>Metazoa</taxon>
        <taxon>Ecdysozoa</taxon>
        <taxon>Arthropoda</taxon>
        <taxon>Hexapoda</taxon>
        <taxon>Insecta</taxon>
        <taxon>Pterygota</taxon>
        <taxon>Neoptera</taxon>
        <taxon>Endopterygota</taxon>
        <taxon>Diptera</taxon>
        <taxon>Nematocera</taxon>
        <taxon>Chironomoidea</taxon>
        <taxon>Chironomidae</taxon>
        <taxon>Chironominae</taxon>
        <taxon>Polypedilum</taxon>
        <taxon>Polypedilum</taxon>
    </lineage>
</organism>
<feature type="transmembrane region" description="Helical" evidence="13">
    <location>
        <begin position="111"/>
        <end position="134"/>
    </location>
</feature>
<dbReference type="GO" id="GO:0005272">
    <property type="term" value="F:sodium channel activity"/>
    <property type="evidence" value="ECO:0007669"/>
    <property type="project" value="UniProtKB-KW"/>
</dbReference>
<keyword evidence="5 12" id="KW-0812">Transmembrane</keyword>
<protein>
    <submittedName>
        <fullName evidence="14">Uncharacterized protein</fullName>
    </submittedName>
</protein>
<reference evidence="14" key="1">
    <citation type="submission" date="2021-03" db="EMBL/GenBank/DDBJ databases">
        <title>Chromosome level genome of the anhydrobiotic midge Polypedilum vanderplanki.</title>
        <authorList>
            <person name="Yoshida Y."/>
            <person name="Kikawada T."/>
            <person name="Gusev O."/>
        </authorList>
    </citation>
    <scope>NUCLEOTIDE SEQUENCE</scope>
    <source>
        <strain evidence="14">NIAS01</strain>
        <tissue evidence="14">Whole body or cell culture</tissue>
    </source>
</reference>
<dbReference type="Gene3D" id="1.10.287.770">
    <property type="entry name" value="YojJ-like"/>
    <property type="match status" value="1"/>
</dbReference>
<dbReference type="Pfam" id="PF00858">
    <property type="entry name" value="ASC"/>
    <property type="match status" value="1"/>
</dbReference>
<dbReference type="InterPro" id="IPR001873">
    <property type="entry name" value="ENaC"/>
</dbReference>
<comment type="subcellular location">
    <subcellularLocation>
        <location evidence="1">Membrane</location>
        <topology evidence="1">Multi-pass membrane protein</topology>
    </subcellularLocation>
</comment>
<gene>
    <name evidence="14" type="ORF">PVAND_000001</name>
</gene>
<evidence type="ECO:0000256" key="11">
    <source>
        <dbReference type="ARBA" id="ARBA00023303"/>
    </source>
</evidence>
<accession>A0A9J6BIH7</accession>
<evidence type="ECO:0000256" key="2">
    <source>
        <dbReference type="ARBA" id="ARBA00007193"/>
    </source>
</evidence>
<sequence length="139" mass="16313">MVHDNLTKICAQHETDCVVTATNAFFTINRLKEEYQCDCKPSCIDYQYNIELSEAEYEFEKVFNAYNTSYDDEFSDTLMSRLRIYFKNEYFTQSTINNNKLVEIVLKSSKYGGIIAFYLGASIITIVEIFYFLVNKIFQ</sequence>
<evidence type="ECO:0000256" key="6">
    <source>
        <dbReference type="ARBA" id="ARBA00022989"/>
    </source>
</evidence>
<evidence type="ECO:0000256" key="4">
    <source>
        <dbReference type="ARBA" id="ARBA00022461"/>
    </source>
</evidence>
<proteinExistence type="inferred from homology"/>
<keyword evidence="11 12" id="KW-0407">Ion channel</keyword>
<evidence type="ECO:0000256" key="13">
    <source>
        <dbReference type="SAM" id="Phobius"/>
    </source>
</evidence>
<evidence type="ECO:0000256" key="1">
    <source>
        <dbReference type="ARBA" id="ARBA00004141"/>
    </source>
</evidence>
<evidence type="ECO:0000256" key="10">
    <source>
        <dbReference type="ARBA" id="ARBA00023201"/>
    </source>
</evidence>
<evidence type="ECO:0000256" key="7">
    <source>
        <dbReference type="ARBA" id="ARBA00023053"/>
    </source>
</evidence>
<evidence type="ECO:0000256" key="5">
    <source>
        <dbReference type="ARBA" id="ARBA00022692"/>
    </source>
</evidence>
<keyword evidence="3 12" id="KW-0813">Transport</keyword>
<comment type="caution">
    <text evidence="14">The sequence shown here is derived from an EMBL/GenBank/DDBJ whole genome shotgun (WGS) entry which is preliminary data.</text>
</comment>
<evidence type="ECO:0000256" key="12">
    <source>
        <dbReference type="RuleBase" id="RU000679"/>
    </source>
</evidence>
<keyword evidence="6 13" id="KW-1133">Transmembrane helix</keyword>